<comment type="caution">
    <text evidence="2">The sequence shown here is derived from an EMBL/GenBank/DDBJ whole genome shotgun (WGS) entry which is preliminary data.</text>
</comment>
<protein>
    <submittedName>
        <fullName evidence="2">Uncharacterized protein</fullName>
    </submittedName>
</protein>
<evidence type="ECO:0000313" key="2">
    <source>
        <dbReference type="EMBL" id="MCM2387470.1"/>
    </source>
</evidence>
<name>A0ABT0UH90_9ACTN</name>
<feature type="region of interest" description="Disordered" evidence="1">
    <location>
        <begin position="58"/>
        <end position="84"/>
    </location>
</feature>
<evidence type="ECO:0000256" key="1">
    <source>
        <dbReference type="SAM" id="MobiDB-lite"/>
    </source>
</evidence>
<gene>
    <name evidence="2" type="ORF">NBG84_03940</name>
</gene>
<dbReference type="Proteomes" id="UP001431429">
    <property type="component" value="Unassembled WGS sequence"/>
</dbReference>
<proteinExistence type="predicted"/>
<dbReference type="EMBL" id="JAMQAW010000003">
    <property type="protein sequence ID" value="MCM2387470.1"/>
    <property type="molecule type" value="Genomic_DNA"/>
</dbReference>
<organism evidence="2 3">
    <name type="scientific">Streptomyces albipurpureus</name>
    <dbReference type="NCBI Taxonomy" id="2897419"/>
    <lineage>
        <taxon>Bacteria</taxon>
        <taxon>Bacillati</taxon>
        <taxon>Actinomycetota</taxon>
        <taxon>Actinomycetes</taxon>
        <taxon>Kitasatosporales</taxon>
        <taxon>Streptomycetaceae</taxon>
        <taxon>Streptomyces</taxon>
    </lineage>
</organism>
<accession>A0ABT0UH90</accession>
<evidence type="ECO:0000313" key="3">
    <source>
        <dbReference type="Proteomes" id="UP001431429"/>
    </source>
</evidence>
<keyword evidence="3" id="KW-1185">Reference proteome</keyword>
<feature type="compositionally biased region" description="Low complexity" evidence="1">
    <location>
        <begin position="161"/>
        <end position="183"/>
    </location>
</feature>
<dbReference type="RefSeq" id="WP_250917833.1">
    <property type="nucleotide sequence ID" value="NZ_JAMQAW010000003.1"/>
</dbReference>
<reference evidence="2" key="1">
    <citation type="submission" date="2022-06" db="EMBL/GenBank/DDBJ databases">
        <title>Genome public.</title>
        <authorList>
            <person name="Sun Q."/>
        </authorList>
    </citation>
    <scope>NUCLEOTIDE SEQUENCE</scope>
    <source>
        <strain evidence="2">CWNU-1</strain>
    </source>
</reference>
<feature type="region of interest" description="Disordered" evidence="1">
    <location>
        <begin position="143"/>
        <end position="241"/>
    </location>
</feature>
<sequence>MAETRTPDLFDRLLARTGAVSRPDAVAPLARPRLAMPFERLPTAAPTEVQAEVEVEIDATAPSRPGPEASAAPQATARSGPREVLGRPSVLSLIERTVRSIETVRNTSPGAPVVVRAAAPVVLHNVVERLVPPPDAVAAAIGRSASQGTAADTPTRPPSAVRPAAAGRTAAAAHPSVAPTAGAVRRHEAQTAPVEPSVQVSIGRLEVTTAAHEPRRERRGRTGRPEPAVGLDAFLNRQEAT</sequence>